<keyword evidence="3" id="KW-1185">Reference proteome</keyword>
<evidence type="ECO:0000313" key="3">
    <source>
        <dbReference type="Proteomes" id="UP001175228"/>
    </source>
</evidence>
<feature type="region of interest" description="Disordered" evidence="1">
    <location>
        <begin position="1"/>
        <end position="140"/>
    </location>
</feature>
<reference evidence="2" key="1">
    <citation type="submission" date="2023-06" db="EMBL/GenBank/DDBJ databases">
        <authorList>
            <consortium name="Lawrence Berkeley National Laboratory"/>
            <person name="Ahrendt S."/>
            <person name="Sahu N."/>
            <person name="Indic B."/>
            <person name="Wong-Bajracharya J."/>
            <person name="Merenyi Z."/>
            <person name="Ke H.-M."/>
            <person name="Monk M."/>
            <person name="Kocsube S."/>
            <person name="Drula E."/>
            <person name="Lipzen A."/>
            <person name="Balint B."/>
            <person name="Henrissat B."/>
            <person name="Andreopoulos B."/>
            <person name="Martin F.M."/>
            <person name="Harder C.B."/>
            <person name="Rigling D."/>
            <person name="Ford K.L."/>
            <person name="Foster G.D."/>
            <person name="Pangilinan J."/>
            <person name="Papanicolaou A."/>
            <person name="Barry K."/>
            <person name="LaButti K."/>
            <person name="Viragh M."/>
            <person name="Koriabine M."/>
            <person name="Yan M."/>
            <person name="Riley R."/>
            <person name="Champramary S."/>
            <person name="Plett K.L."/>
            <person name="Tsai I.J."/>
            <person name="Slot J."/>
            <person name="Sipos G."/>
            <person name="Plett J."/>
            <person name="Nagy L.G."/>
            <person name="Grigoriev I.V."/>
        </authorList>
    </citation>
    <scope>NUCLEOTIDE SEQUENCE</scope>
    <source>
        <strain evidence="2">HWK02</strain>
    </source>
</reference>
<organism evidence="2 3">
    <name type="scientific">Armillaria luteobubalina</name>
    <dbReference type="NCBI Taxonomy" id="153913"/>
    <lineage>
        <taxon>Eukaryota</taxon>
        <taxon>Fungi</taxon>
        <taxon>Dikarya</taxon>
        <taxon>Basidiomycota</taxon>
        <taxon>Agaricomycotina</taxon>
        <taxon>Agaricomycetes</taxon>
        <taxon>Agaricomycetidae</taxon>
        <taxon>Agaricales</taxon>
        <taxon>Marasmiineae</taxon>
        <taxon>Physalacriaceae</taxon>
        <taxon>Armillaria</taxon>
    </lineage>
</organism>
<feature type="compositionally biased region" description="Pro residues" evidence="1">
    <location>
        <begin position="127"/>
        <end position="140"/>
    </location>
</feature>
<feature type="compositionally biased region" description="Basic and acidic residues" evidence="1">
    <location>
        <begin position="74"/>
        <end position="100"/>
    </location>
</feature>
<dbReference type="Proteomes" id="UP001175228">
    <property type="component" value="Unassembled WGS sequence"/>
</dbReference>
<name>A0AA39URR4_9AGAR</name>
<sequence>MSPKSLPPADQMQRNDEAQPSQEEREYASDDSEAKHRLHTARRAQANAYKHRHPEKKSMPSTPQVAAPRKRTKREIEASQRREGESEEHFAKCLRSTEQKRLRRAVLKSGMATPGPSRKAHSQSRPSPVPVPPSPPIDPILLGPQPPAAPSRRILMSPIPVPPSPPIDPVLLAPELPPPAPSRILCETGTQTNVDATIRSQSRHITDFGVGALGVHPDAPIITWDRVNSPEPARVVLPHLPQDDGNLLLAQAKAVRRHAHQSPILEDSNEYVVFMRAPFPPDAELNDIVMDHLVHHRGIKLEGFCPTEVVEQLTSEYMATNWNVQPARVVEVHDTVRQINTPVFPFKKMVHSQFIDGLSDPQRSEKILDVPMTHRGAPPPFGLMDDRYDAWNNTSSQYDWPHGLSREQWSDMNWGLLHHATTYTDEHHDADGKMTLIIGEQGSKLWAVTFPKKPLEREHVHTYFDQALQFELPTEEDELLCVSFTLVLLPGDIYFQPPGAVHAVYTPEASFTRGASFWSLDTMHQAELSRQYDSHSGLYSTNLDHAPERVYEGLVRIMLSLPTNPDKLRYKRSLGAFLLMIMDPRSFLPNHGRAYGIPIPDKPTKPFKDSLQKARDQAFASVKKCPWAHEVIEYASRVAGFLGWTTKKDLLSYLEQTDGALSDPGEKISIAPILRQILSEQEAAQKAEDEAAMQAVLEAEAQAVLEAEKAAEKAAEKKAAKKGKKKISAVYHRYPIGCSLNVILSAV</sequence>
<proteinExistence type="predicted"/>
<accession>A0AA39URR4</accession>
<protein>
    <recommendedName>
        <fullName evidence="4">JmjC domain-containing protein</fullName>
    </recommendedName>
</protein>
<dbReference type="Gene3D" id="2.60.120.650">
    <property type="entry name" value="Cupin"/>
    <property type="match status" value="1"/>
</dbReference>
<feature type="compositionally biased region" description="Basic and acidic residues" evidence="1">
    <location>
        <begin position="13"/>
        <end position="35"/>
    </location>
</feature>
<dbReference type="AlphaFoldDB" id="A0AA39URR4"/>
<gene>
    <name evidence="2" type="ORF">EDD18DRAFT_1109885</name>
</gene>
<evidence type="ECO:0000313" key="2">
    <source>
        <dbReference type="EMBL" id="KAK0490020.1"/>
    </source>
</evidence>
<comment type="caution">
    <text evidence="2">The sequence shown here is derived from an EMBL/GenBank/DDBJ whole genome shotgun (WGS) entry which is preliminary data.</text>
</comment>
<dbReference type="EMBL" id="JAUEPU010000035">
    <property type="protein sequence ID" value="KAK0490020.1"/>
    <property type="molecule type" value="Genomic_DNA"/>
</dbReference>
<dbReference type="SUPFAM" id="SSF51197">
    <property type="entry name" value="Clavaminate synthase-like"/>
    <property type="match status" value="1"/>
</dbReference>
<evidence type="ECO:0000256" key="1">
    <source>
        <dbReference type="SAM" id="MobiDB-lite"/>
    </source>
</evidence>
<evidence type="ECO:0008006" key="4">
    <source>
        <dbReference type="Google" id="ProtNLM"/>
    </source>
</evidence>